<dbReference type="GO" id="GO:0005524">
    <property type="term" value="F:ATP binding"/>
    <property type="evidence" value="ECO:0007669"/>
    <property type="project" value="UniProtKB-KW"/>
</dbReference>
<feature type="transmembrane region" description="Helical" evidence="7">
    <location>
        <begin position="156"/>
        <end position="174"/>
    </location>
</feature>
<evidence type="ECO:0000256" key="6">
    <source>
        <dbReference type="ARBA" id="ARBA00023136"/>
    </source>
</evidence>
<dbReference type="GO" id="GO:0005886">
    <property type="term" value="C:plasma membrane"/>
    <property type="evidence" value="ECO:0007669"/>
    <property type="project" value="UniProtKB-SubCell"/>
</dbReference>
<dbReference type="PROSITE" id="PS50929">
    <property type="entry name" value="ABC_TM1F"/>
    <property type="match status" value="1"/>
</dbReference>
<evidence type="ECO:0000256" key="1">
    <source>
        <dbReference type="ARBA" id="ARBA00004651"/>
    </source>
</evidence>
<dbReference type="InterPro" id="IPR017871">
    <property type="entry name" value="ABC_transporter-like_CS"/>
</dbReference>
<feature type="domain" description="ABC transmembrane type-1" evidence="9">
    <location>
        <begin position="18"/>
        <end position="299"/>
    </location>
</feature>
<evidence type="ECO:0000256" key="7">
    <source>
        <dbReference type="SAM" id="Phobius"/>
    </source>
</evidence>
<keyword evidence="4" id="KW-0067">ATP-binding</keyword>
<evidence type="ECO:0008006" key="12">
    <source>
        <dbReference type="Google" id="ProtNLM"/>
    </source>
</evidence>
<evidence type="ECO:0000256" key="4">
    <source>
        <dbReference type="ARBA" id="ARBA00022840"/>
    </source>
</evidence>
<feature type="transmembrane region" description="Helical" evidence="7">
    <location>
        <begin position="53"/>
        <end position="73"/>
    </location>
</feature>
<dbReference type="eggNOG" id="COG1132">
    <property type="taxonomic scope" value="Bacteria"/>
</dbReference>
<proteinExistence type="predicted"/>
<reference evidence="11" key="1">
    <citation type="journal article" date="2013" name="Genome Announc.">
        <title>Whole-Genome Sequencing of Lactobacillus shenzhenensis Strain LY-73T.</title>
        <authorList>
            <person name="Lin Z."/>
            <person name="Liu Z."/>
            <person name="Yang R."/>
            <person name="Zou Y."/>
            <person name="Wan D."/>
            <person name="Chen J."/>
            <person name="Guo M."/>
            <person name="Zhao J."/>
            <person name="Fang C."/>
            <person name="Yang R."/>
            <person name="Liu F."/>
        </authorList>
    </citation>
    <scope>NUCLEOTIDE SEQUENCE [LARGE SCALE GENOMIC DNA]</scope>
    <source>
        <strain evidence="11">LY-73</strain>
    </source>
</reference>
<dbReference type="InterPro" id="IPR003439">
    <property type="entry name" value="ABC_transporter-like_ATP-bd"/>
</dbReference>
<dbReference type="STRING" id="1231336.L248_1305"/>
<accession>U4TWJ6</accession>
<dbReference type="PROSITE" id="PS00211">
    <property type="entry name" value="ABC_TRANSPORTER_1"/>
    <property type="match status" value="1"/>
</dbReference>
<evidence type="ECO:0000256" key="5">
    <source>
        <dbReference type="ARBA" id="ARBA00022989"/>
    </source>
</evidence>
<evidence type="ECO:0000313" key="11">
    <source>
        <dbReference type="Proteomes" id="UP000030647"/>
    </source>
</evidence>
<dbReference type="GO" id="GO:0015421">
    <property type="term" value="F:ABC-type oligopeptide transporter activity"/>
    <property type="evidence" value="ECO:0007669"/>
    <property type="project" value="TreeGrafter"/>
</dbReference>
<dbReference type="Gene3D" id="1.20.1560.10">
    <property type="entry name" value="ABC transporter type 1, transmembrane domain"/>
    <property type="match status" value="1"/>
</dbReference>
<dbReference type="Proteomes" id="UP000030647">
    <property type="component" value="Unassembled WGS sequence"/>
</dbReference>
<keyword evidence="11" id="KW-1185">Reference proteome</keyword>
<name>U4TWJ6_9LACO</name>
<sequence length="541" mass="59481">MNSMNLSRYIKQFWLQNIGVVLVEVFKSVTDTVANILMANALTALTKLQAHEFLVWSAWAVLAYLGGAVGIYLEIYYVTHVIYLMDTALRRDIGQKLAAVNYEEYHRQSDSVYVSWLTNDITQINTYGFYNLVDIFSAISDIVFALIGLLYYRYSLVLLTVMLAVVMLVVPKLFGQPVQKRSQALSAANEQSMNQFSDILAGFDDLLMLNLRQRIVEKIAASSTRFMHATDRHKQLVGAMVGSSAAIGNLSQVAVMGFTGYLAFQRLVPIGAIMATRNFAESIFTGVANAGTLGIVTQGLDPLFAKYNALTPDPAKGQGMVGPLRQALQMNQVSFTYPDAQQPTLADFNLTLGAGKNYALVGPSGQGKTTIINLLAGNLTQYKGTLRFDGQDYRTIAPQAIRDQIVVLNQIPFIFNDTLRQNITLGREFTDQQLQTALTESGLADVVAKLPQGLDTLLTKSGRNLSGGQRQRVALARGLIGGRKIVFMDEGTASLDEAAAAQIEDSLLARADVTLLMVTHHLRNEIRPQFDRVITLGEEQD</sequence>
<dbReference type="PROSITE" id="PS50893">
    <property type="entry name" value="ABC_TRANSPORTER_2"/>
    <property type="match status" value="1"/>
</dbReference>
<evidence type="ECO:0000313" key="10">
    <source>
        <dbReference type="EMBL" id="ERL66213.1"/>
    </source>
</evidence>
<dbReference type="SUPFAM" id="SSF52540">
    <property type="entry name" value="P-loop containing nucleoside triphosphate hydrolases"/>
    <property type="match status" value="1"/>
</dbReference>
<evidence type="ECO:0000259" key="9">
    <source>
        <dbReference type="PROSITE" id="PS50929"/>
    </source>
</evidence>
<dbReference type="InterPro" id="IPR003593">
    <property type="entry name" value="AAA+_ATPase"/>
</dbReference>
<dbReference type="InterPro" id="IPR011527">
    <property type="entry name" value="ABC1_TM_dom"/>
</dbReference>
<keyword evidence="5 7" id="KW-1133">Transmembrane helix</keyword>
<protein>
    <recommendedName>
        <fullName evidence="12">ABC transporter ATP-binding protein</fullName>
    </recommendedName>
</protein>
<dbReference type="EMBL" id="KI271583">
    <property type="protein sequence ID" value="ERL66213.1"/>
    <property type="molecule type" value="Genomic_DNA"/>
</dbReference>
<dbReference type="Gene3D" id="3.40.50.300">
    <property type="entry name" value="P-loop containing nucleotide triphosphate hydrolases"/>
    <property type="match status" value="1"/>
</dbReference>
<comment type="subcellular location">
    <subcellularLocation>
        <location evidence="1">Cell membrane</location>
        <topology evidence="1">Multi-pass membrane protein</topology>
    </subcellularLocation>
</comment>
<dbReference type="CDD" id="cd03228">
    <property type="entry name" value="ABCC_MRP_Like"/>
    <property type="match status" value="1"/>
</dbReference>
<dbReference type="Pfam" id="PF00664">
    <property type="entry name" value="ABC_membrane"/>
    <property type="match status" value="1"/>
</dbReference>
<dbReference type="PANTHER" id="PTHR43394">
    <property type="entry name" value="ATP-DEPENDENT PERMEASE MDL1, MITOCHONDRIAL"/>
    <property type="match status" value="1"/>
</dbReference>
<dbReference type="PANTHER" id="PTHR43394:SF1">
    <property type="entry name" value="ATP-BINDING CASSETTE SUB-FAMILY B MEMBER 10, MITOCHONDRIAL"/>
    <property type="match status" value="1"/>
</dbReference>
<dbReference type="Pfam" id="PF00005">
    <property type="entry name" value="ABC_tran"/>
    <property type="match status" value="1"/>
</dbReference>
<dbReference type="GO" id="GO:0016887">
    <property type="term" value="F:ATP hydrolysis activity"/>
    <property type="evidence" value="ECO:0007669"/>
    <property type="project" value="InterPro"/>
</dbReference>
<keyword evidence="6 7" id="KW-0472">Membrane</keyword>
<dbReference type="SUPFAM" id="SSF90123">
    <property type="entry name" value="ABC transporter transmembrane region"/>
    <property type="match status" value="1"/>
</dbReference>
<dbReference type="InterPro" id="IPR027417">
    <property type="entry name" value="P-loop_NTPase"/>
</dbReference>
<evidence type="ECO:0000256" key="2">
    <source>
        <dbReference type="ARBA" id="ARBA00022692"/>
    </source>
</evidence>
<dbReference type="SMART" id="SM00382">
    <property type="entry name" value="AAA"/>
    <property type="match status" value="1"/>
</dbReference>
<feature type="domain" description="ABC transporter" evidence="8">
    <location>
        <begin position="328"/>
        <end position="540"/>
    </location>
</feature>
<keyword evidence="3" id="KW-0547">Nucleotide-binding</keyword>
<feature type="transmembrane region" description="Helical" evidence="7">
    <location>
        <begin position="127"/>
        <end position="149"/>
    </location>
</feature>
<evidence type="ECO:0000259" key="8">
    <source>
        <dbReference type="PROSITE" id="PS50893"/>
    </source>
</evidence>
<organism evidence="10 11">
    <name type="scientific">Schleiferilactobacillus shenzhenensis LY-73</name>
    <dbReference type="NCBI Taxonomy" id="1231336"/>
    <lineage>
        <taxon>Bacteria</taxon>
        <taxon>Bacillati</taxon>
        <taxon>Bacillota</taxon>
        <taxon>Bacilli</taxon>
        <taxon>Lactobacillales</taxon>
        <taxon>Lactobacillaceae</taxon>
        <taxon>Schleiferilactobacillus</taxon>
    </lineage>
</organism>
<dbReference type="HOGENOM" id="CLU_000604_84_3_9"/>
<dbReference type="AlphaFoldDB" id="U4TWJ6"/>
<evidence type="ECO:0000256" key="3">
    <source>
        <dbReference type="ARBA" id="ARBA00022741"/>
    </source>
</evidence>
<dbReference type="InterPro" id="IPR039421">
    <property type="entry name" value="Type_1_exporter"/>
</dbReference>
<dbReference type="InterPro" id="IPR036640">
    <property type="entry name" value="ABC1_TM_sf"/>
</dbReference>
<gene>
    <name evidence="10" type="ORF">L248_1305</name>
</gene>
<keyword evidence="2 7" id="KW-0812">Transmembrane</keyword>